<name>A0A218XTE4_PUNGR</name>
<accession>A0A218XTE4</accession>
<proteinExistence type="predicted"/>
<evidence type="ECO:0000313" key="2">
    <source>
        <dbReference type="Proteomes" id="UP000197138"/>
    </source>
</evidence>
<reference evidence="2" key="1">
    <citation type="journal article" date="2017" name="Plant J.">
        <title>The pomegranate (Punica granatum L.) genome and the genomics of punicalagin biosynthesis.</title>
        <authorList>
            <person name="Qin G."/>
            <person name="Xu C."/>
            <person name="Ming R."/>
            <person name="Tang H."/>
            <person name="Guyot R."/>
            <person name="Kramer E.M."/>
            <person name="Hu Y."/>
            <person name="Yi X."/>
            <person name="Qi Y."/>
            <person name="Xu X."/>
            <person name="Gao Z."/>
            <person name="Pan H."/>
            <person name="Jian J."/>
            <person name="Tian Y."/>
            <person name="Yue Z."/>
            <person name="Xu Y."/>
        </authorList>
    </citation>
    <scope>NUCLEOTIDE SEQUENCE [LARGE SCALE GENOMIC DNA]</scope>
    <source>
        <strain evidence="2">cv. Dabenzi</strain>
    </source>
</reference>
<evidence type="ECO:0000313" key="1">
    <source>
        <dbReference type="EMBL" id="OWM87889.1"/>
    </source>
</evidence>
<sequence>MNSATVPVFAVPRFVACPLPLITPLVPFDGSCLFLVVHVSGSPSAFISPVVIRDRSFDQVILVGIDGPKWGADSLPLFGCRLD</sequence>
<protein>
    <submittedName>
        <fullName evidence="1">Uncharacterized protein</fullName>
    </submittedName>
</protein>
<comment type="caution">
    <text evidence="1">The sequence shown here is derived from an EMBL/GenBank/DDBJ whole genome shotgun (WGS) entry which is preliminary data.</text>
</comment>
<gene>
    <name evidence="1" type="ORF">CDL15_Pgr008335</name>
</gene>
<dbReference type="EMBL" id="MTKT01000802">
    <property type="protein sequence ID" value="OWM87889.1"/>
    <property type="molecule type" value="Genomic_DNA"/>
</dbReference>
<organism evidence="1 2">
    <name type="scientific">Punica granatum</name>
    <name type="common">Pomegranate</name>
    <dbReference type="NCBI Taxonomy" id="22663"/>
    <lineage>
        <taxon>Eukaryota</taxon>
        <taxon>Viridiplantae</taxon>
        <taxon>Streptophyta</taxon>
        <taxon>Embryophyta</taxon>
        <taxon>Tracheophyta</taxon>
        <taxon>Spermatophyta</taxon>
        <taxon>Magnoliopsida</taxon>
        <taxon>eudicotyledons</taxon>
        <taxon>Gunneridae</taxon>
        <taxon>Pentapetalae</taxon>
        <taxon>rosids</taxon>
        <taxon>malvids</taxon>
        <taxon>Myrtales</taxon>
        <taxon>Lythraceae</taxon>
        <taxon>Punica</taxon>
    </lineage>
</organism>
<dbReference type="Proteomes" id="UP000197138">
    <property type="component" value="Unassembled WGS sequence"/>
</dbReference>
<dbReference type="AlphaFoldDB" id="A0A218XTE4"/>